<reference evidence="3 4" key="1">
    <citation type="submission" date="2018-05" db="EMBL/GenBank/DDBJ databases">
        <title>Genomic Encyclopedia of Type Strains, Phase IV (KMG-IV): sequencing the most valuable type-strain genomes for metagenomic binning, comparative biology and taxonomic classification.</title>
        <authorList>
            <person name="Goeker M."/>
        </authorList>
    </citation>
    <scope>NUCLEOTIDE SEQUENCE [LARGE SCALE GENOMIC DNA]</scope>
    <source>
        <strain evidence="3 4">DSM 44717</strain>
    </source>
</reference>
<dbReference type="Proteomes" id="UP000246410">
    <property type="component" value="Unassembled WGS sequence"/>
</dbReference>
<dbReference type="EMBL" id="QGTL01000011">
    <property type="protein sequence ID" value="PWV71144.1"/>
    <property type="molecule type" value="Genomic_DNA"/>
</dbReference>
<dbReference type="SUPFAM" id="SSF55729">
    <property type="entry name" value="Acyl-CoA N-acyltransferases (Nat)"/>
    <property type="match status" value="1"/>
</dbReference>
<dbReference type="GO" id="GO:0005737">
    <property type="term" value="C:cytoplasm"/>
    <property type="evidence" value="ECO:0007669"/>
    <property type="project" value="TreeGrafter"/>
</dbReference>
<evidence type="ECO:0000256" key="1">
    <source>
        <dbReference type="SAM" id="MobiDB-lite"/>
    </source>
</evidence>
<feature type="region of interest" description="Disordered" evidence="1">
    <location>
        <begin position="1"/>
        <end position="24"/>
    </location>
</feature>
<dbReference type="AlphaFoldDB" id="A0A317N7U8"/>
<evidence type="ECO:0000313" key="3">
    <source>
        <dbReference type="EMBL" id="PWV71144.1"/>
    </source>
</evidence>
<comment type="caution">
    <text evidence="3">The sequence shown here is derived from an EMBL/GenBank/DDBJ whole genome shotgun (WGS) entry which is preliminary data.</text>
</comment>
<evidence type="ECO:0000313" key="4">
    <source>
        <dbReference type="Proteomes" id="UP000246410"/>
    </source>
</evidence>
<dbReference type="GO" id="GO:1990189">
    <property type="term" value="F:protein N-terminal-serine acetyltransferase activity"/>
    <property type="evidence" value="ECO:0007669"/>
    <property type="project" value="TreeGrafter"/>
</dbReference>
<gene>
    <name evidence="3" type="ORF">DFR69_111134</name>
</gene>
<dbReference type="PANTHER" id="PTHR43441">
    <property type="entry name" value="RIBOSOMAL-PROTEIN-SERINE ACETYLTRANSFERASE"/>
    <property type="match status" value="1"/>
</dbReference>
<dbReference type="GO" id="GO:0008999">
    <property type="term" value="F:protein-N-terminal-alanine acetyltransferase activity"/>
    <property type="evidence" value="ECO:0007669"/>
    <property type="project" value="TreeGrafter"/>
</dbReference>
<dbReference type="InterPro" id="IPR016181">
    <property type="entry name" value="Acyl_CoA_acyltransferase"/>
</dbReference>
<dbReference type="RefSeq" id="WP_244198462.1">
    <property type="nucleotide sequence ID" value="NZ_QGTL01000011.1"/>
</dbReference>
<keyword evidence="3" id="KW-0808">Transferase</keyword>
<dbReference type="InterPro" id="IPR051908">
    <property type="entry name" value="Ribosomal_N-acetyltransferase"/>
</dbReference>
<evidence type="ECO:0000259" key="2">
    <source>
        <dbReference type="PROSITE" id="PS51186"/>
    </source>
</evidence>
<dbReference type="Pfam" id="PF13302">
    <property type="entry name" value="Acetyltransf_3"/>
    <property type="match status" value="1"/>
</dbReference>
<dbReference type="Gene3D" id="3.40.630.30">
    <property type="match status" value="1"/>
</dbReference>
<dbReference type="PROSITE" id="PS51186">
    <property type="entry name" value="GNAT"/>
    <property type="match status" value="1"/>
</dbReference>
<feature type="domain" description="N-acetyltransferase" evidence="2">
    <location>
        <begin position="69"/>
        <end position="236"/>
    </location>
</feature>
<dbReference type="InterPro" id="IPR000182">
    <property type="entry name" value="GNAT_dom"/>
</dbReference>
<proteinExistence type="predicted"/>
<accession>A0A317N7U8</accession>
<protein>
    <submittedName>
        <fullName evidence="3">RimJ/RimL family protein N-acetyltransferase</fullName>
    </submittedName>
</protein>
<name>A0A317N7U8_9NOCA</name>
<keyword evidence="4" id="KW-1185">Reference proteome</keyword>
<organism evidence="3 4">
    <name type="scientific">Nocardia neocaledoniensis</name>
    <dbReference type="NCBI Taxonomy" id="236511"/>
    <lineage>
        <taxon>Bacteria</taxon>
        <taxon>Bacillati</taxon>
        <taxon>Actinomycetota</taxon>
        <taxon>Actinomycetes</taxon>
        <taxon>Mycobacteriales</taxon>
        <taxon>Nocardiaceae</taxon>
        <taxon>Nocardia</taxon>
    </lineage>
</organism>
<dbReference type="PANTHER" id="PTHR43441:SF3">
    <property type="entry name" value="ACETYLTRANSFERASE"/>
    <property type="match status" value="1"/>
</dbReference>
<sequence length="245" mass="26547">MAARRVSFRRSTAQNPRSRRRTTVTAETHAEIALRQVRTVGHAGEMDPTPPPALPPGVCPPERIVLGDMVIRRWQPDDLAAKFAALSRSFEHLHRWMPWAAEPPELDTLRGEHERQVAHWPTPDGGFTYGIFDGDGAALGAIGLHDRVGPGTLEIGYWCHVDHIGRGIITRAAGALTTLGGALPGITRLEIRCDAANLRSAAVPRRLGYRLESIGPRERQTPGESGRGMCWAKEIPETGAGAAGG</sequence>